<dbReference type="PATRIC" id="fig|45067.4.peg.1205"/>
<keyword evidence="3 6" id="KW-0812">Transmembrane</keyword>
<dbReference type="STRING" id="45067.Llan_1151"/>
<feature type="transmembrane region" description="Helical" evidence="6">
    <location>
        <begin position="87"/>
        <end position="103"/>
    </location>
</feature>
<dbReference type="PANTHER" id="PTHR43124">
    <property type="entry name" value="PURINE EFFLUX PUMP PBUE"/>
    <property type="match status" value="1"/>
</dbReference>
<evidence type="ECO:0000259" key="7">
    <source>
        <dbReference type="PROSITE" id="PS50850"/>
    </source>
</evidence>
<feature type="transmembrane region" description="Helical" evidence="6">
    <location>
        <begin position="377"/>
        <end position="399"/>
    </location>
</feature>
<dbReference type="InterPro" id="IPR011701">
    <property type="entry name" value="MFS"/>
</dbReference>
<reference evidence="8 9" key="1">
    <citation type="submission" date="2015-11" db="EMBL/GenBank/DDBJ databases">
        <title>Genomic analysis of 38 Legionella species identifies large and diverse effector repertoires.</title>
        <authorList>
            <person name="Burstein D."/>
            <person name="Amaro F."/>
            <person name="Zusman T."/>
            <person name="Lifshitz Z."/>
            <person name="Cohen O."/>
            <person name="Gilbert J.A."/>
            <person name="Pupko T."/>
            <person name="Shuman H.A."/>
            <person name="Segal G."/>
        </authorList>
    </citation>
    <scope>NUCLEOTIDE SEQUENCE [LARGE SCALE GENOMIC DNA]</scope>
    <source>
        <strain evidence="8 9">ATCC 49751</strain>
    </source>
</reference>
<dbReference type="eggNOG" id="COG2814">
    <property type="taxonomic scope" value="Bacteria"/>
</dbReference>
<dbReference type="OrthoDB" id="5670831at2"/>
<evidence type="ECO:0000256" key="5">
    <source>
        <dbReference type="ARBA" id="ARBA00023136"/>
    </source>
</evidence>
<evidence type="ECO:0000313" key="9">
    <source>
        <dbReference type="Proteomes" id="UP000054869"/>
    </source>
</evidence>
<name>A0A0W0VRM5_9GAMM</name>
<dbReference type="EMBL" id="LNYI01000023">
    <property type="protein sequence ID" value="KTD22661.1"/>
    <property type="molecule type" value="Genomic_DNA"/>
</dbReference>
<evidence type="ECO:0000256" key="4">
    <source>
        <dbReference type="ARBA" id="ARBA00022989"/>
    </source>
</evidence>
<evidence type="ECO:0000256" key="2">
    <source>
        <dbReference type="ARBA" id="ARBA00022475"/>
    </source>
</evidence>
<dbReference type="AlphaFoldDB" id="A0A0W0VRM5"/>
<feature type="transmembrane region" description="Helical" evidence="6">
    <location>
        <begin position="48"/>
        <end position="67"/>
    </location>
</feature>
<organism evidence="8 9">
    <name type="scientific">Legionella lansingensis</name>
    <dbReference type="NCBI Taxonomy" id="45067"/>
    <lineage>
        <taxon>Bacteria</taxon>
        <taxon>Pseudomonadati</taxon>
        <taxon>Pseudomonadota</taxon>
        <taxon>Gammaproteobacteria</taxon>
        <taxon>Legionellales</taxon>
        <taxon>Legionellaceae</taxon>
        <taxon>Legionella</taxon>
    </lineage>
</organism>
<evidence type="ECO:0000256" key="1">
    <source>
        <dbReference type="ARBA" id="ARBA00004651"/>
    </source>
</evidence>
<sequence>MRKPTLSVTTHSLSTHLGLTAGSSKLAKSLDPAVKPREVVDTDRGEQLPLALILLTWFLGNLSIYFITPGLPELATVFPSSPRTIQLVISFFLLGKAISMLLWCNLSERMGRKPVFIFGLFLYSLSNFLAAASFNIHVLLISRLLQGFAVGATLLMGRCMINDKQNEQAATRQFAWLFTLAGVIICFLPWVGAIINAQFGWRASFFIAGTYSLFLLAFGSFRETKSSKNTPLPLSKSFSLVFKNPIFVGYLTISALMMAGESAFNTSAPFILIKNANFTLVAYGKIKTLLALMHLLGTAGCGLFIRYFISASLVGIGVFLFALAAGLMLFFSLVTHDIYLSLVFPMMIYYFGTGFIVASAAAAAVRPFPKQMATAMGLSLFFQFNFSAVFSLISSLIAIQTVTPFVAIIALIGFLSLVSWKVLIARRTGIAAITT</sequence>
<dbReference type="PANTHER" id="PTHR43124:SF3">
    <property type="entry name" value="CHLORAMPHENICOL EFFLUX PUMP RV0191"/>
    <property type="match status" value="1"/>
</dbReference>
<dbReference type="InterPro" id="IPR020846">
    <property type="entry name" value="MFS_dom"/>
</dbReference>
<keyword evidence="4 6" id="KW-1133">Transmembrane helix</keyword>
<dbReference type="RefSeq" id="WP_081778071.1">
    <property type="nucleotide sequence ID" value="NZ_CAAAJD010000005.1"/>
</dbReference>
<evidence type="ECO:0000256" key="6">
    <source>
        <dbReference type="SAM" id="Phobius"/>
    </source>
</evidence>
<protein>
    <submittedName>
        <fullName evidence="8">Drug resistance transporter, Bcr/CflA</fullName>
    </submittedName>
</protein>
<feature type="transmembrane region" description="Helical" evidence="6">
    <location>
        <begin position="173"/>
        <end position="195"/>
    </location>
</feature>
<feature type="transmembrane region" description="Helical" evidence="6">
    <location>
        <begin position="312"/>
        <end position="334"/>
    </location>
</feature>
<evidence type="ECO:0000256" key="3">
    <source>
        <dbReference type="ARBA" id="ARBA00022692"/>
    </source>
</evidence>
<dbReference type="Gene3D" id="1.20.1720.10">
    <property type="entry name" value="Multidrug resistance protein D"/>
    <property type="match status" value="1"/>
</dbReference>
<comment type="subcellular location">
    <subcellularLocation>
        <location evidence="1">Cell membrane</location>
        <topology evidence="1">Multi-pass membrane protein</topology>
    </subcellularLocation>
</comment>
<feature type="transmembrane region" description="Helical" evidence="6">
    <location>
        <begin position="346"/>
        <end position="365"/>
    </location>
</feature>
<dbReference type="InterPro" id="IPR050189">
    <property type="entry name" value="MFS_Efflux_Transporters"/>
</dbReference>
<accession>A0A0W0VRM5</accession>
<feature type="transmembrane region" description="Helical" evidence="6">
    <location>
        <begin position="140"/>
        <end position="161"/>
    </location>
</feature>
<feature type="transmembrane region" description="Helical" evidence="6">
    <location>
        <begin position="115"/>
        <end position="134"/>
    </location>
</feature>
<proteinExistence type="predicted"/>
<gene>
    <name evidence="8" type="ORF">Llan_1151</name>
</gene>
<dbReference type="Proteomes" id="UP000054869">
    <property type="component" value="Unassembled WGS sequence"/>
</dbReference>
<dbReference type="GO" id="GO:0022857">
    <property type="term" value="F:transmembrane transporter activity"/>
    <property type="evidence" value="ECO:0007669"/>
    <property type="project" value="InterPro"/>
</dbReference>
<dbReference type="Pfam" id="PF07690">
    <property type="entry name" value="MFS_1"/>
    <property type="match status" value="1"/>
</dbReference>
<feature type="transmembrane region" description="Helical" evidence="6">
    <location>
        <begin position="240"/>
        <end position="260"/>
    </location>
</feature>
<keyword evidence="2" id="KW-1003">Cell membrane</keyword>
<feature type="domain" description="Major facilitator superfamily (MFS) profile" evidence="7">
    <location>
        <begin position="49"/>
        <end position="428"/>
    </location>
</feature>
<feature type="transmembrane region" description="Helical" evidence="6">
    <location>
        <begin position="405"/>
        <end position="424"/>
    </location>
</feature>
<feature type="transmembrane region" description="Helical" evidence="6">
    <location>
        <begin position="280"/>
        <end position="305"/>
    </location>
</feature>
<keyword evidence="5 6" id="KW-0472">Membrane</keyword>
<dbReference type="InterPro" id="IPR036259">
    <property type="entry name" value="MFS_trans_sf"/>
</dbReference>
<feature type="transmembrane region" description="Helical" evidence="6">
    <location>
        <begin position="201"/>
        <end position="219"/>
    </location>
</feature>
<comment type="caution">
    <text evidence="8">The sequence shown here is derived from an EMBL/GenBank/DDBJ whole genome shotgun (WGS) entry which is preliminary data.</text>
</comment>
<dbReference type="SUPFAM" id="SSF103473">
    <property type="entry name" value="MFS general substrate transporter"/>
    <property type="match status" value="1"/>
</dbReference>
<evidence type="ECO:0000313" key="8">
    <source>
        <dbReference type="EMBL" id="KTD22661.1"/>
    </source>
</evidence>
<dbReference type="GO" id="GO:0005886">
    <property type="term" value="C:plasma membrane"/>
    <property type="evidence" value="ECO:0007669"/>
    <property type="project" value="UniProtKB-SubCell"/>
</dbReference>
<dbReference type="PROSITE" id="PS50850">
    <property type="entry name" value="MFS"/>
    <property type="match status" value="1"/>
</dbReference>
<keyword evidence="9" id="KW-1185">Reference proteome</keyword>